<evidence type="ECO:0000313" key="2">
    <source>
        <dbReference type="EMBL" id="CEG39502.1"/>
    </source>
</evidence>
<name>A0A0P1AF19_PLAHL</name>
<dbReference type="GeneID" id="36404800"/>
<keyword evidence="1" id="KW-1133">Transmembrane helix</keyword>
<evidence type="ECO:0000256" key="1">
    <source>
        <dbReference type="SAM" id="Phobius"/>
    </source>
</evidence>
<dbReference type="EMBL" id="CCYD01000428">
    <property type="protein sequence ID" value="CEG39502.1"/>
    <property type="molecule type" value="Genomic_DNA"/>
</dbReference>
<keyword evidence="1" id="KW-0472">Membrane</keyword>
<accession>A0A0P1AF19</accession>
<reference evidence="3" key="1">
    <citation type="submission" date="2014-09" db="EMBL/GenBank/DDBJ databases">
        <authorList>
            <person name="Sharma Rahul"/>
            <person name="Thines Marco"/>
        </authorList>
    </citation>
    <scope>NUCLEOTIDE SEQUENCE [LARGE SCALE GENOMIC DNA]</scope>
</reference>
<organism evidence="2 3">
    <name type="scientific">Plasmopara halstedii</name>
    <name type="common">Downy mildew of sunflower</name>
    <dbReference type="NCBI Taxonomy" id="4781"/>
    <lineage>
        <taxon>Eukaryota</taxon>
        <taxon>Sar</taxon>
        <taxon>Stramenopiles</taxon>
        <taxon>Oomycota</taxon>
        <taxon>Peronosporomycetes</taxon>
        <taxon>Peronosporales</taxon>
        <taxon>Peronosporaceae</taxon>
        <taxon>Plasmopara</taxon>
    </lineage>
</organism>
<sequence>MTVEECAAMFDAVSMREAFWFRFALVPRTAEHLEQSLLVMHCIVSIVVQTWSTITIPILLNEILAKKNSGY</sequence>
<keyword evidence="3" id="KW-1185">Reference proteome</keyword>
<evidence type="ECO:0000313" key="3">
    <source>
        <dbReference type="Proteomes" id="UP000054928"/>
    </source>
</evidence>
<proteinExistence type="predicted"/>
<protein>
    <submittedName>
        <fullName evidence="2">Uncharacterized protein</fullName>
    </submittedName>
</protein>
<feature type="transmembrane region" description="Helical" evidence="1">
    <location>
        <begin position="38"/>
        <end position="60"/>
    </location>
</feature>
<keyword evidence="1" id="KW-0812">Transmembrane</keyword>
<dbReference type="Proteomes" id="UP000054928">
    <property type="component" value="Unassembled WGS sequence"/>
</dbReference>
<dbReference type="AlphaFoldDB" id="A0A0P1AF19"/>
<dbReference type="RefSeq" id="XP_024575871.1">
    <property type="nucleotide sequence ID" value="XM_024725056.1"/>
</dbReference>